<evidence type="ECO:0000259" key="2">
    <source>
        <dbReference type="Pfam" id="PF11716"/>
    </source>
</evidence>
<feature type="domain" description="Mycothiol-dependent maleylpyruvate isomerase metal-binding" evidence="2">
    <location>
        <begin position="12"/>
        <end position="137"/>
    </location>
</feature>
<dbReference type="InterPro" id="IPR034660">
    <property type="entry name" value="DinB/YfiT-like"/>
</dbReference>
<dbReference type="RefSeq" id="WP_156743333.1">
    <property type="nucleotide sequence ID" value="NZ_CACRYJ010000067.1"/>
</dbReference>
<dbReference type="InterPro" id="IPR017517">
    <property type="entry name" value="Maleyloyr_isom"/>
</dbReference>
<dbReference type="PANTHER" id="PTHR40758">
    <property type="entry name" value="CONSERVED PROTEIN"/>
    <property type="match status" value="1"/>
</dbReference>
<feature type="compositionally biased region" description="Basic and acidic residues" evidence="1">
    <location>
        <begin position="7"/>
        <end position="21"/>
    </location>
</feature>
<dbReference type="SUPFAM" id="SSF109854">
    <property type="entry name" value="DinB/YfiT-like putative metalloenzymes"/>
    <property type="match status" value="1"/>
</dbReference>
<evidence type="ECO:0000313" key="3">
    <source>
        <dbReference type="EMBL" id="VZO40046.1"/>
    </source>
</evidence>
<protein>
    <recommendedName>
        <fullName evidence="2">Mycothiol-dependent maleylpyruvate isomerase metal-binding domain-containing protein</fullName>
    </recommendedName>
</protein>
<dbReference type="EMBL" id="CACRYJ010000067">
    <property type="protein sequence ID" value="VZO40046.1"/>
    <property type="molecule type" value="Genomic_DNA"/>
</dbReference>
<reference evidence="3 4" key="1">
    <citation type="submission" date="2019-11" db="EMBL/GenBank/DDBJ databases">
        <authorList>
            <person name="Criscuolo A."/>
        </authorList>
    </citation>
    <scope>NUCLEOTIDE SEQUENCE [LARGE SCALE GENOMIC DNA]</scope>
    <source>
        <strain evidence="3">CIP111667</strain>
    </source>
</reference>
<name>A0A7M4DRF2_9MICO</name>
<feature type="region of interest" description="Disordered" evidence="1">
    <location>
        <begin position="1"/>
        <end position="31"/>
    </location>
</feature>
<dbReference type="Pfam" id="PF11716">
    <property type="entry name" value="MDMPI_N"/>
    <property type="match status" value="1"/>
</dbReference>
<dbReference type="Proteomes" id="UP000419743">
    <property type="component" value="Unassembled WGS sequence"/>
</dbReference>
<comment type="caution">
    <text evidence="3">The sequence shown here is derived from an EMBL/GenBank/DDBJ whole genome shotgun (WGS) entry which is preliminary data.</text>
</comment>
<dbReference type="Gene3D" id="1.20.120.450">
    <property type="entry name" value="dinb family like domain"/>
    <property type="match status" value="1"/>
</dbReference>
<evidence type="ECO:0000313" key="4">
    <source>
        <dbReference type="Proteomes" id="UP000419743"/>
    </source>
</evidence>
<accession>A0A7M4DRF2</accession>
<keyword evidence="4" id="KW-1185">Reference proteome</keyword>
<sequence length="270" mass="28322">MSNLSAERSRQALTEHTRRLAEAAGAAEPDAPVPTCPGWTVADLVAHVGQTQHWVADIVEHRIADPSQLPTEMAEVPTDASAWPAWLVDGGARVVAAFDDAALVEPVFNAAGDDRTGGVFWLQSQLNEAVIHGYDAAAAAVGDIAVDFDIDADVAAELITNHLAMLTSPTWAALRPESAMAVGGAGESLHWHADDLDASGEWLIERGTDGATWQPGHGTADATVRGPAGVLLLILTRRLPLSAVSPDVVRLDGDAELVGHWVANTAHIAD</sequence>
<gene>
    <name evidence="3" type="ORF">HALOF300_04747</name>
</gene>
<dbReference type="AlphaFoldDB" id="A0A7M4DRF2"/>
<dbReference type="NCBIfam" id="TIGR03083">
    <property type="entry name" value="maleylpyruvate isomerase family mycothiol-dependent enzyme"/>
    <property type="match status" value="1"/>
</dbReference>
<dbReference type="PANTHER" id="PTHR40758:SF1">
    <property type="entry name" value="CONSERVED PROTEIN"/>
    <property type="match status" value="1"/>
</dbReference>
<dbReference type="GO" id="GO:0005886">
    <property type="term" value="C:plasma membrane"/>
    <property type="evidence" value="ECO:0007669"/>
    <property type="project" value="TreeGrafter"/>
</dbReference>
<organism evidence="3 4">
    <name type="scientific">Occultella aeris</name>
    <dbReference type="NCBI Taxonomy" id="2761496"/>
    <lineage>
        <taxon>Bacteria</taxon>
        <taxon>Bacillati</taxon>
        <taxon>Actinomycetota</taxon>
        <taxon>Actinomycetes</taxon>
        <taxon>Micrococcales</taxon>
        <taxon>Ruaniaceae</taxon>
        <taxon>Occultella</taxon>
    </lineage>
</organism>
<evidence type="ECO:0000256" key="1">
    <source>
        <dbReference type="SAM" id="MobiDB-lite"/>
    </source>
</evidence>
<dbReference type="GO" id="GO:0046872">
    <property type="term" value="F:metal ion binding"/>
    <property type="evidence" value="ECO:0007669"/>
    <property type="project" value="InterPro"/>
</dbReference>
<proteinExistence type="predicted"/>
<dbReference type="InterPro" id="IPR024344">
    <property type="entry name" value="MDMPI_metal-binding"/>
</dbReference>